<dbReference type="Pfam" id="PF20700">
    <property type="entry name" value="Mutator"/>
    <property type="match status" value="1"/>
</dbReference>
<protein>
    <recommendedName>
        <fullName evidence="2">Mutator-like transposase domain-containing protein</fullName>
    </recommendedName>
</protein>
<dbReference type="OrthoDB" id="5947716at2759"/>
<evidence type="ECO:0000259" key="2">
    <source>
        <dbReference type="Pfam" id="PF20700"/>
    </source>
</evidence>
<keyword evidence="4" id="KW-1185">Reference proteome</keyword>
<accession>A0A9W9YYE2</accession>
<feature type="region of interest" description="Disordered" evidence="1">
    <location>
        <begin position="1"/>
        <end position="59"/>
    </location>
</feature>
<dbReference type="InterPro" id="IPR049012">
    <property type="entry name" value="Mutator_transp_dom"/>
</dbReference>
<feature type="region of interest" description="Disordered" evidence="1">
    <location>
        <begin position="72"/>
        <end position="103"/>
    </location>
</feature>
<proteinExistence type="predicted"/>
<dbReference type="PANTHER" id="PTHR34485">
    <property type="entry name" value="PROLINE-RICH, LACRIMAL 1"/>
    <property type="match status" value="1"/>
</dbReference>
<dbReference type="PANTHER" id="PTHR34485:SF2">
    <property type="entry name" value="PROLINE RICH, LACRIMAL 1"/>
    <property type="match status" value="1"/>
</dbReference>
<evidence type="ECO:0000256" key="1">
    <source>
        <dbReference type="SAM" id="MobiDB-lite"/>
    </source>
</evidence>
<gene>
    <name evidence="3" type="ORF">OS493_024326</name>
</gene>
<organism evidence="3 4">
    <name type="scientific">Desmophyllum pertusum</name>
    <dbReference type="NCBI Taxonomy" id="174260"/>
    <lineage>
        <taxon>Eukaryota</taxon>
        <taxon>Metazoa</taxon>
        <taxon>Cnidaria</taxon>
        <taxon>Anthozoa</taxon>
        <taxon>Hexacorallia</taxon>
        <taxon>Scleractinia</taxon>
        <taxon>Caryophylliina</taxon>
        <taxon>Caryophylliidae</taxon>
        <taxon>Desmophyllum</taxon>
    </lineage>
</organism>
<dbReference type="EMBL" id="MU826844">
    <property type="protein sequence ID" value="KAJ7371646.1"/>
    <property type="molecule type" value="Genomic_DNA"/>
</dbReference>
<feature type="domain" description="Mutator-like transposase" evidence="2">
    <location>
        <begin position="116"/>
        <end position="357"/>
    </location>
</feature>
<reference evidence="3" key="1">
    <citation type="submission" date="2023-01" db="EMBL/GenBank/DDBJ databases">
        <title>Genome assembly of the deep-sea coral Lophelia pertusa.</title>
        <authorList>
            <person name="Herrera S."/>
            <person name="Cordes E."/>
        </authorList>
    </citation>
    <scope>NUCLEOTIDE SEQUENCE</scope>
    <source>
        <strain evidence="3">USNM1676648</strain>
        <tissue evidence="3">Polyp</tissue>
    </source>
</reference>
<feature type="compositionally biased region" description="Basic and acidic residues" evidence="1">
    <location>
        <begin position="1"/>
        <end position="13"/>
    </location>
</feature>
<sequence length="361" mass="40162">MEERSKKALEKRGLGSGSRMNFTLASNWKKEEYQSGEQTRVRFVSPGKTKYNTQKTAGEALRARNLADCFHDKSTTSEDGNTENDSEYNPYSDSESEKGNLPCGTNGLEVERRLFVCESTQLMDMVHQINLTSKCSTPKCNGILVISKVEPVGLGGSMNVVFCCNSCDLRTINFQGSALVEGSKRTVVGLALAVSFFITGHGYAKFSRTLRQCLGISCITKNRYYETIKLIYPAISDILDGMCEQEKERMQKLDSGELGSWERAVVTSDGVWHIRGHFSKNGSFIVKNYLTGGLLWYGHKCMRGNDDVVQDELFEGTAKSMEGVLAEECYKEAKEEGCKVEVVWQDGDSSAAKSVKNSFRM</sequence>
<dbReference type="Proteomes" id="UP001163046">
    <property type="component" value="Unassembled WGS sequence"/>
</dbReference>
<evidence type="ECO:0000313" key="3">
    <source>
        <dbReference type="EMBL" id="KAJ7371646.1"/>
    </source>
</evidence>
<dbReference type="AlphaFoldDB" id="A0A9W9YYE2"/>
<comment type="caution">
    <text evidence="3">The sequence shown here is derived from an EMBL/GenBank/DDBJ whole genome shotgun (WGS) entry which is preliminary data.</text>
</comment>
<name>A0A9W9YYE2_9CNID</name>
<evidence type="ECO:0000313" key="4">
    <source>
        <dbReference type="Proteomes" id="UP001163046"/>
    </source>
</evidence>